<evidence type="ECO:0000256" key="1">
    <source>
        <dbReference type="ARBA" id="ARBA00005993"/>
    </source>
</evidence>
<dbReference type="PROSITE" id="PS51030">
    <property type="entry name" value="NUCLEAR_REC_DBD_2"/>
    <property type="match status" value="1"/>
</dbReference>
<dbReference type="InterPro" id="IPR001628">
    <property type="entry name" value="Znf_hrmn_rcpt"/>
</dbReference>
<comment type="similarity">
    <text evidence="1">Belongs to the nuclear hormone receptor family.</text>
</comment>
<dbReference type="Gene3D" id="3.30.50.10">
    <property type="entry name" value="Erythroid Transcription Factor GATA-1, subunit A"/>
    <property type="match status" value="1"/>
</dbReference>
<evidence type="ECO:0000256" key="7">
    <source>
        <dbReference type="ARBA" id="ARBA00023163"/>
    </source>
</evidence>
<dbReference type="GO" id="GO:0003700">
    <property type="term" value="F:DNA-binding transcription factor activity"/>
    <property type="evidence" value="ECO:0007669"/>
    <property type="project" value="InterPro"/>
</dbReference>
<dbReference type="GO" id="GO:0008270">
    <property type="term" value="F:zinc ion binding"/>
    <property type="evidence" value="ECO:0007669"/>
    <property type="project" value="UniProtKB-KW"/>
</dbReference>
<dbReference type="SUPFAM" id="SSF57716">
    <property type="entry name" value="Glucocorticoid receptor-like (DNA-binding domain)"/>
    <property type="match status" value="1"/>
</dbReference>
<dbReference type="GO" id="GO:0043565">
    <property type="term" value="F:sequence-specific DNA binding"/>
    <property type="evidence" value="ECO:0007669"/>
    <property type="project" value="InterPro"/>
</dbReference>
<evidence type="ECO:0000256" key="2">
    <source>
        <dbReference type="ARBA" id="ARBA00022723"/>
    </source>
</evidence>
<keyword evidence="2" id="KW-0479">Metal-binding</keyword>
<keyword evidence="5" id="KW-0805">Transcription regulation</keyword>
<evidence type="ECO:0000256" key="6">
    <source>
        <dbReference type="ARBA" id="ARBA00023125"/>
    </source>
</evidence>
<dbReference type="InterPro" id="IPR050274">
    <property type="entry name" value="Nuclear_hormone_rcpt_NR2"/>
</dbReference>
<proteinExistence type="inferred from homology"/>
<dbReference type="SMART" id="SM00399">
    <property type="entry name" value="ZnF_C4"/>
    <property type="match status" value="1"/>
</dbReference>
<keyword evidence="3" id="KW-0863">Zinc-finger</keyword>
<keyword evidence="8" id="KW-0675">Receptor</keyword>
<evidence type="ECO:0000256" key="3">
    <source>
        <dbReference type="ARBA" id="ARBA00022771"/>
    </source>
</evidence>
<protein>
    <submittedName>
        <fullName evidence="11">Nuclear receptor domain-containing protein</fullName>
    </submittedName>
</protein>
<dbReference type="Pfam" id="PF00105">
    <property type="entry name" value="zf-C4"/>
    <property type="match status" value="1"/>
</dbReference>
<name>A0A0M3J6M8_ANISI</name>
<reference evidence="11" key="1">
    <citation type="submission" date="2017-02" db="UniProtKB">
        <authorList>
            <consortium name="WormBaseParasite"/>
        </authorList>
    </citation>
    <scope>IDENTIFICATION</scope>
</reference>
<evidence type="ECO:0000256" key="8">
    <source>
        <dbReference type="ARBA" id="ARBA00023170"/>
    </source>
</evidence>
<dbReference type="InterPro" id="IPR013088">
    <property type="entry name" value="Znf_NHR/GATA"/>
</dbReference>
<evidence type="ECO:0000256" key="4">
    <source>
        <dbReference type="ARBA" id="ARBA00022833"/>
    </source>
</evidence>
<organism evidence="11">
    <name type="scientific">Anisakis simplex</name>
    <name type="common">Herring worm</name>
    <dbReference type="NCBI Taxonomy" id="6269"/>
    <lineage>
        <taxon>Eukaryota</taxon>
        <taxon>Metazoa</taxon>
        <taxon>Ecdysozoa</taxon>
        <taxon>Nematoda</taxon>
        <taxon>Chromadorea</taxon>
        <taxon>Rhabditida</taxon>
        <taxon>Spirurina</taxon>
        <taxon>Ascaridomorpha</taxon>
        <taxon>Ascaridoidea</taxon>
        <taxon>Anisakidae</taxon>
        <taxon>Anisakis</taxon>
        <taxon>Anisakis simplex complex</taxon>
    </lineage>
</organism>
<keyword evidence="4" id="KW-0862">Zinc</keyword>
<accession>A0A0M3J6M8</accession>
<keyword evidence="7" id="KW-0804">Transcription</keyword>
<evidence type="ECO:0000256" key="9">
    <source>
        <dbReference type="ARBA" id="ARBA00023242"/>
    </source>
</evidence>
<evidence type="ECO:0000313" key="11">
    <source>
        <dbReference type="WBParaSite" id="ASIM_0000321801-mRNA-1"/>
    </source>
</evidence>
<keyword evidence="9" id="KW-0539">Nucleus</keyword>
<dbReference type="WBParaSite" id="ASIM_0000321801-mRNA-1">
    <property type="protein sequence ID" value="ASIM_0000321801-mRNA-1"/>
    <property type="gene ID" value="ASIM_0000321801"/>
</dbReference>
<dbReference type="AlphaFoldDB" id="A0A0M3J6M8"/>
<sequence length="130" mass="15037">LSCRGCNAFFRRAITYGLAFTCRRDGNCRVDKNARCACRACRLKKCEKNSSVTLVHGSQNNSFSRSSVYVLSSFQRSRRRTMLCTSVEEMLCDELEDQLRKPAEGRDVASNFRVQVILMFEWVSKLEEFR</sequence>
<evidence type="ECO:0000256" key="5">
    <source>
        <dbReference type="ARBA" id="ARBA00023015"/>
    </source>
</evidence>
<feature type="domain" description="Nuclear receptor" evidence="10">
    <location>
        <begin position="1"/>
        <end position="65"/>
    </location>
</feature>
<evidence type="ECO:0000259" key="10">
    <source>
        <dbReference type="PROSITE" id="PS51030"/>
    </source>
</evidence>
<keyword evidence="6" id="KW-0238">DNA-binding</keyword>
<dbReference type="PANTHER" id="PTHR24083">
    <property type="entry name" value="NUCLEAR HORMONE RECEPTOR"/>
    <property type="match status" value="1"/>
</dbReference>